<proteinExistence type="predicted"/>
<feature type="compositionally biased region" description="Polar residues" evidence="1">
    <location>
        <begin position="15"/>
        <end position="35"/>
    </location>
</feature>
<evidence type="ECO:0008006" key="4">
    <source>
        <dbReference type="Google" id="ProtNLM"/>
    </source>
</evidence>
<reference evidence="2" key="1">
    <citation type="journal article" date="2023" name="GigaByte">
        <title>Genome assembly of the bearded iris, Iris pallida Lam.</title>
        <authorList>
            <person name="Bruccoleri R.E."/>
            <person name="Oakeley E.J."/>
            <person name="Faust A.M.E."/>
            <person name="Altorfer M."/>
            <person name="Dessus-Babus S."/>
            <person name="Burckhardt D."/>
            <person name="Oertli M."/>
            <person name="Naumann U."/>
            <person name="Petersen F."/>
            <person name="Wong J."/>
        </authorList>
    </citation>
    <scope>NUCLEOTIDE SEQUENCE</scope>
    <source>
        <strain evidence="2">GSM-AAB239-AS_SAM_17_03QT</strain>
    </source>
</reference>
<feature type="region of interest" description="Disordered" evidence="1">
    <location>
        <begin position="1"/>
        <end position="35"/>
    </location>
</feature>
<name>A0AAX6G912_IRIPA</name>
<accession>A0AAX6G912</accession>
<keyword evidence="3" id="KW-1185">Reference proteome</keyword>
<dbReference type="Proteomes" id="UP001140949">
    <property type="component" value="Unassembled WGS sequence"/>
</dbReference>
<evidence type="ECO:0000313" key="3">
    <source>
        <dbReference type="Proteomes" id="UP001140949"/>
    </source>
</evidence>
<sequence>MLDRRRRKTIVRARTSNTNCGHSQDNKKSLTGSSR</sequence>
<organism evidence="2 3">
    <name type="scientific">Iris pallida</name>
    <name type="common">Sweet iris</name>
    <dbReference type="NCBI Taxonomy" id="29817"/>
    <lineage>
        <taxon>Eukaryota</taxon>
        <taxon>Viridiplantae</taxon>
        <taxon>Streptophyta</taxon>
        <taxon>Embryophyta</taxon>
        <taxon>Tracheophyta</taxon>
        <taxon>Spermatophyta</taxon>
        <taxon>Magnoliopsida</taxon>
        <taxon>Liliopsida</taxon>
        <taxon>Asparagales</taxon>
        <taxon>Iridaceae</taxon>
        <taxon>Iridoideae</taxon>
        <taxon>Irideae</taxon>
        <taxon>Iris</taxon>
    </lineage>
</organism>
<gene>
    <name evidence="2" type="ORF">M6B38_379125</name>
</gene>
<dbReference type="AlphaFoldDB" id="A0AAX6G912"/>
<comment type="caution">
    <text evidence="2">The sequence shown here is derived from an EMBL/GenBank/DDBJ whole genome shotgun (WGS) entry which is preliminary data.</text>
</comment>
<dbReference type="EMBL" id="JANAVB010021796">
    <property type="protein sequence ID" value="KAJ6825216.1"/>
    <property type="molecule type" value="Genomic_DNA"/>
</dbReference>
<protein>
    <recommendedName>
        <fullName evidence="4">Ribosomal protein S12</fullName>
    </recommendedName>
</protein>
<feature type="compositionally biased region" description="Basic residues" evidence="1">
    <location>
        <begin position="1"/>
        <end position="11"/>
    </location>
</feature>
<evidence type="ECO:0000313" key="2">
    <source>
        <dbReference type="EMBL" id="KAJ6825216.1"/>
    </source>
</evidence>
<reference evidence="2" key="2">
    <citation type="submission" date="2023-04" db="EMBL/GenBank/DDBJ databases">
        <authorList>
            <person name="Bruccoleri R.E."/>
            <person name="Oakeley E.J."/>
            <person name="Faust A.-M."/>
            <person name="Dessus-Babus S."/>
            <person name="Altorfer M."/>
            <person name="Burckhardt D."/>
            <person name="Oertli M."/>
            <person name="Naumann U."/>
            <person name="Petersen F."/>
            <person name="Wong J."/>
        </authorList>
    </citation>
    <scope>NUCLEOTIDE SEQUENCE</scope>
    <source>
        <strain evidence="2">GSM-AAB239-AS_SAM_17_03QT</strain>
        <tissue evidence="2">Leaf</tissue>
    </source>
</reference>
<evidence type="ECO:0000256" key="1">
    <source>
        <dbReference type="SAM" id="MobiDB-lite"/>
    </source>
</evidence>